<feature type="active site" description="Proton acceptor" evidence="10">
    <location>
        <position position="353"/>
    </location>
</feature>
<keyword evidence="7" id="KW-0630">Potassium</keyword>
<dbReference type="OrthoDB" id="5404651at2759"/>
<dbReference type="GO" id="GO:0006696">
    <property type="term" value="P:ergosterol biosynthetic process"/>
    <property type="evidence" value="ECO:0007669"/>
    <property type="project" value="TreeGrafter"/>
</dbReference>
<dbReference type="GO" id="GO:0046872">
    <property type="term" value="F:metal ion binding"/>
    <property type="evidence" value="ECO:0007669"/>
    <property type="project" value="UniProtKB-KW"/>
</dbReference>
<feature type="active site" description="Proton acceptor" evidence="10">
    <location>
        <position position="383"/>
    </location>
</feature>
<dbReference type="EC" id="2.3.1.9" evidence="4"/>
<dbReference type="Proteomes" id="UP000594364">
    <property type="component" value="Chromosome 1"/>
</dbReference>
<dbReference type="EMBL" id="CP031385">
    <property type="protein sequence ID" value="QPG95224.1"/>
    <property type="molecule type" value="Genomic_DNA"/>
</dbReference>
<dbReference type="InterPro" id="IPR020613">
    <property type="entry name" value="Thiolase_CS"/>
</dbReference>
<evidence type="ECO:0000256" key="6">
    <source>
        <dbReference type="ARBA" id="ARBA00022723"/>
    </source>
</evidence>
<dbReference type="PROSITE" id="PS00098">
    <property type="entry name" value="THIOLASE_1"/>
    <property type="match status" value="1"/>
</dbReference>
<protein>
    <recommendedName>
        <fullName evidence="4">acetyl-CoA C-acetyltransferase</fullName>
        <ecNumber evidence="4">2.3.1.9</ecNumber>
    </recommendedName>
</protein>
<evidence type="ECO:0000259" key="13">
    <source>
        <dbReference type="Pfam" id="PF02803"/>
    </source>
</evidence>
<accession>A0A7S9KMU9</accession>
<keyword evidence="6" id="KW-0479">Metal-binding</keyword>
<dbReference type="PIRSF" id="PIRSF000429">
    <property type="entry name" value="Ac-CoA_Ac_transf"/>
    <property type="match status" value="1"/>
</dbReference>
<comment type="similarity">
    <text evidence="2 11">Belongs to the thiolase-like superfamily. Thiolase family.</text>
</comment>
<dbReference type="Pfam" id="PF02803">
    <property type="entry name" value="Thiolase_C"/>
    <property type="match status" value="1"/>
</dbReference>
<keyword evidence="8 11" id="KW-0012">Acyltransferase</keyword>
<dbReference type="InterPro" id="IPR020615">
    <property type="entry name" value="Thiolase_acyl_enz_int_AS"/>
</dbReference>
<dbReference type="CDD" id="cd00751">
    <property type="entry name" value="thiolase"/>
    <property type="match status" value="1"/>
</dbReference>
<name>A0A7S9KMU9_EPIFF</name>
<dbReference type="InterPro" id="IPR016039">
    <property type="entry name" value="Thiolase-like"/>
</dbReference>
<evidence type="ECO:0000256" key="1">
    <source>
        <dbReference type="ARBA" id="ARBA00001958"/>
    </source>
</evidence>
<dbReference type="PANTHER" id="PTHR18919:SF165">
    <property type="entry name" value="ACETYL-COA ACETYLTRANSFERASE"/>
    <property type="match status" value="1"/>
</dbReference>
<evidence type="ECO:0000256" key="3">
    <source>
        <dbReference type="ARBA" id="ARBA00011881"/>
    </source>
</evidence>
<dbReference type="PANTHER" id="PTHR18919">
    <property type="entry name" value="ACETYL-COA C-ACYLTRANSFERASE"/>
    <property type="match status" value="1"/>
</dbReference>
<comment type="subunit">
    <text evidence="3">Homotetramer.</text>
</comment>
<evidence type="ECO:0000259" key="12">
    <source>
        <dbReference type="Pfam" id="PF00108"/>
    </source>
</evidence>
<evidence type="ECO:0000256" key="4">
    <source>
        <dbReference type="ARBA" id="ARBA00012705"/>
    </source>
</evidence>
<sequence length="398" mass="41322">MSGLPPVYIVSAVRTPVGYVVAQFCLLPSVGISIADLTDIGAVERAGIKPEDVEEVYFGNVLSAGLGQAPARQCAIGAGLPNSTISTTVNKVCASGLKAIILGAQNIMLGTSSVVVAGGTESMSNTPHYLPSLRTGAKYGDQNLVDGVLKDGLTDAYKKEHMGLQGELCASDHDLSREAQDEYAVKSYQKAQAATEAGLFKEMIPVEVSGGRGKPAVKIDRDDEVKNLNVDKLKAMRPAFKPDGSITAPNAAPINDGAAALVLMSEAKVKELGVKPIAKILGWGDAEREPERFTVAPSLAIPKAIKHAGLTDKDIDFYEINEAFSVVALANIKLLGLDADKVNVYGGSVAIGHPLGCSGARIITTLTSVLKERGAKIGCAGICNGGGGASALVIENLQ</sequence>
<evidence type="ECO:0000313" key="14">
    <source>
        <dbReference type="EMBL" id="QPG95224.1"/>
    </source>
</evidence>
<evidence type="ECO:0000256" key="7">
    <source>
        <dbReference type="ARBA" id="ARBA00022958"/>
    </source>
</evidence>
<dbReference type="InterPro" id="IPR002155">
    <property type="entry name" value="Thiolase"/>
</dbReference>
<dbReference type="PROSITE" id="PS00737">
    <property type="entry name" value="THIOLASE_2"/>
    <property type="match status" value="1"/>
</dbReference>
<evidence type="ECO:0000256" key="9">
    <source>
        <dbReference type="ARBA" id="ARBA00037924"/>
    </source>
</evidence>
<dbReference type="GO" id="GO:0003985">
    <property type="term" value="F:acetyl-CoA C-acetyltransferase activity"/>
    <property type="evidence" value="ECO:0007669"/>
    <property type="project" value="UniProtKB-EC"/>
</dbReference>
<evidence type="ECO:0000256" key="5">
    <source>
        <dbReference type="ARBA" id="ARBA00022679"/>
    </source>
</evidence>
<dbReference type="GO" id="GO:0005739">
    <property type="term" value="C:mitochondrion"/>
    <property type="evidence" value="ECO:0007669"/>
    <property type="project" value="TreeGrafter"/>
</dbReference>
<dbReference type="SUPFAM" id="SSF53901">
    <property type="entry name" value="Thiolase-like"/>
    <property type="match status" value="2"/>
</dbReference>
<evidence type="ECO:0000256" key="8">
    <source>
        <dbReference type="ARBA" id="ARBA00023315"/>
    </source>
</evidence>
<dbReference type="InterPro" id="IPR020616">
    <property type="entry name" value="Thiolase_N"/>
</dbReference>
<reference evidence="14 15" key="1">
    <citation type="journal article" date="2018" name="PLoS Genet.">
        <title>Repeat elements organise 3D genome structure and mediate transcription in the filamentous fungus Epichloe festucae.</title>
        <authorList>
            <person name="Winter D.J."/>
            <person name="Ganley A.R.D."/>
            <person name="Young C.A."/>
            <person name="Liachko I."/>
            <person name="Schardl C.L."/>
            <person name="Dupont P.Y."/>
            <person name="Berry D."/>
            <person name="Ram A."/>
            <person name="Scott B."/>
            <person name="Cox M.P."/>
        </authorList>
    </citation>
    <scope>NUCLEOTIDE SEQUENCE [LARGE SCALE GENOMIC DNA]</scope>
    <source>
        <strain evidence="14 15">Fl1</strain>
    </source>
</reference>
<feature type="domain" description="Thiolase N-terminal" evidence="12">
    <location>
        <begin position="7"/>
        <end position="266"/>
    </location>
</feature>
<evidence type="ECO:0000256" key="10">
    <source>
        <dbReference type="PIRSR" id="PIRSR000429-1"/>
    </source>
</evidence>
<evidence type="ECO:0000256" key="2">
    <source>
        <dbReference type="ARBA" id="ARBA00010982"/>
    </source>
</evidence>
<keyword evidence="15" id="KW-1185">Reference proteome</keyword>
<dbReference type="Pfam" id="PF00108">
    <property type="entry name" value="Thiolase_N"/>
    <property type="match status" value="1"/>
</dbReference>
<evidence type="ECO:0000313" key="15">
    <source>
        <dbReference type="Proteomes" id="UP000594364"/>
    </source>
</evidence>
<organism evidence="14 15">
    <name type="scientific">Epichloe festucae (strain Fl1)</name>
    <dbReference type="NCBI Taxonomy" id="877507"/>
    <lineage>
        <taxon>Eukaryota</taxon>
        <taxon>Fungi</taxon>
        <taxon>Dikarya</taxon>
        <taxon>Ascomycota</taxon>
        <taxon>Pezizomycotina</taxon>
        <taxon>Sordariomycetes</taxon>
        <taxon>Hypocreomycetidae</taxon>
        <taxon>Hypocreales</taxon>
        <taxon>Clavicipitaceae</taxon>
        <taxon>Epichloe</taxon>
    </lineage>
</organism>
<keyword evidence="5 11" id="KW-0808">Transferase</keyword>
<dbReference type="AlphaFoldDB" id="A0A7S9KMU9"/>
<gene>
    <name evidence="14" type="primary">ERG10</name>
    <name evidence="14" type="ORF">C2857_007868</name>
</gene>
<dbReference type="FunFam" id="3.40.47.10:FF:000007">
    <property type="entry name" value="acetyl-CoA acetyltransferase, mitochondrial"/>
    <property type="match status" value="1"/>
</dbReference>
<dbReference type="Gene3D" id="3.40.47.10">
    <property type="match status" value="1"/>
</dbReference>
<dbReference type="GO" id="GO:0006635">
    <property type="term" value="P:fatty acid beta-oxidation"/>
    <property type="evidence" value="ECO:0007669"/>
    <property type="project" value="TreeGrafter"/>
</dbReference>
<comment type="cofactor">
    <cofactor evidence="1">
        <name>K(+)</name>
        <dbReference type="ChEBI" id="CHEBI:29103"/>
    </cofactor>
</comment>
<dbReference type="NCBIfam" id="TIGR01930">
    <property type="entry name" value="AcCoA-C-Actrans"/>
    <property type="match status" value="1"/>
</dbReference>
<feature type="active site" description="Acyl-thioester intermediate" evidence="10">
    <location>
        <position position="93"/>
    </location>
</feature>
<evidence type="ECO:0000256" key="11">
    <source>
        <dbReference type="RuleBase" id="RU003557"/>
    </source>
</evidence>
<comment type="pathway">
    <text evidence="9">Metabolic intermediate biosynthesis; (R)-mevalonate biosynthesis; (R)-mevalonate from acetyl-CoA: step 1/3.</text>
</comment>
<proteinExistence type="inferred from homology"/>
<dbReference type="InterPro" id="IPR020617">
    <property type="entry name" value="Thiolase_C"/>
</dbReference>
<feature type="domain" description="Thiolase C-terminal" evidence="13">
    <location>
        <begin position="275"/>
        <end position="395"/>
    </location>
</feature>